<dbReference type="EMBL" id="BTFZ01000002">
    <property type="protein sequence ID" value="GMM34133.1"/>
    <property type="molecule type" value="Genomic_DNA"/>
</dbReference>
<sequence length="212" mass="23006">MLFKSGFSVAATTIAFTVSALPISSIIGDDSTLVATTVFSSKVSSSHPVMASSIYGDYVYTDSDSAYSPTGSDVTDSSYPTDTGDNTDSYYPTDTDNTYYSAYPTDYSSSSNEWVSSPMDFDIDDLGNDTRATNMNMTSYSSNSSSTTTTGADELYDWIIDYLASDLSILSSFIDRAMERLDSYGNSTINNNNNNTTTGVNTTYSSDYFGYY</sequence>
<evidence type="ECO:0000313" key="4">
    <source>
        <dbReference type="Proteomes" id="UP001360560"/>
    </source>
</evidence>
<evidence type="ECO:0000256" key="1">
    <source>
        <dbReference type="SAM" id="MobiDB-lite"/>
    </source>
</evidence>
<reference evidence="3 4" key="1">
    <citation type="journal article" date="2023" name="Elife">
        <title>Identification of key yeast species and microbe-microbe interactions impacting larval growth of Drosophila in the wild.</title>
        <authorList>
            <person name="Mure A."/>
            <person name="Sugiura Y."/>
            <person name="Maeda R."/>
            <person name="Honda K."/>
            <person name="Sakurai N."/>
            <person name="Takahashi Y."/>
            <person name="Watada M."/>
            <person name="Katoh T."/>
            <person name="Gotoh A."/>
            <person name="Gotoh Y."/>
            <person name="Taniguchi I."/>
            <person name="Nakamura K."/>
            <person name="Hayashi T."/>
            <person name="Katayama T."/>
            <person name="Uemura T."/>
            <person name="Hattori Y."/>
        </authorList>
    </citation>
    <scope>NUCLEOTIDE SEQUENCE [LARGE SCALE GENOMIC DNA]</scope>
    <source>
        <strain evidence="3 4">SC-9</strain>
    </source>
</reference>
<accession>A0AAV5QH83</accession>
<dbReference type="RefSeq" id="XP_064851133.1">
    <property type="nucleotide sequence ID" value="XM_064995061.1"/>
</dbReference>
<keyword evidence="2" id="KW-0732">Signal</keyword>
<feature type="region of interest" description="Disordered" evidence="1">
    <location>
        <begin position="68"/>
        <end position="91"/>
    </location>
</feature>
<protein>
    <submittedName>
        <fullName evidence="3">Uncharacterized protein</fullName>
    </submittedName>
</protein>
<comment type="caution">
    <text evidence="3">The sequence shown here is derived from an EMBL/GenBank/DDBJ whole genome shotgun (WGS) entry which is preliminary data.</text>
</comment>
<dbReference type="Proteomes" id="UP001360560">
    <property type="component" value="Unassembled WGS sequence"/>
</dbReference>
<name>A0AAV5QH83_9ASCO</name>
<feature type="chain" id="PRO_5043528955" evidence="2">
    <location>
        <begin position="21"/>
        <end position="212"/>
    </location>
</feature>
<dbReference type="GeneID" id="90072112"/>
<gene>
    <name evidence="3" type="ORF">DASC09_014580</name>
</gene>
<proteinExistence type="predicted"/>
<evidence type="ECO:0000256" key="2">
    <source>
        <dbReference type="SAM" id="SignalP"/>
    </source>
</evidence>
<keyword evidence="4" id="KW-1185">Reference proteome</keyword>
<organism evidence="3 4">
    <name type="scientific">Saccharomycopsis crataegensis</name>
    <dbReference type="NCBI Taxonomy" id="43959"/>
    <lineage>
        <taxon>Eukaryota</taxon>
        <taxon>Fungi</taxon>
        <taxon>Dikarya</taxon>
        <taxon>Ascomycota</taxon>
        <taxon>Saccharomycotina</taxon>
        <taxon>Saccharomycetes</taxon>
        <taxon>Saccharomycopsidaceae</taxon>
        <taxon>Saccharomycopsis</taxon>
    </lineage>
</organism>
<feature type="signal peptide" evidence="2">
    <location>
        <begin position="1"/>
        <end position="20"/>
    </location>
</feature>
<dbReference type="AlphaFoldDB" id="A0AAV5QH83"/>
<evidence type="ECO:0000313" key="3">
    <source>
        <dbReference type="EMBL" id="GMM34133.1"/>
    </source>
</evidence>